<organism evidence="5">
    <name type="scientific">Desulfobacca acetoxidans</name>
    <dbReference type="NCBI Taxonomy" id="60893"/>
    <lineage>
        <taxon>Bacteria</taxon>
        <taxon>Pseudomonadati</taxon>
        <taxon>Thermodesulfobacteriota</taxon>
        <taxon>Desulfobaccia</taxon>
        <taxon>Desulfobaccales</taxon>
        <taxon>Desulfobaccaceae</taxon>
        <taxon>Desulfobacca</taxon>
    </lineage>
</organism>
<name>A0A7C3V6B1_9BACT</name>
<keyword evidence="2" id="KW-0902">Two-component regulatory system</keyword>
<dbReference type="GO" id="GO:0000160">
    <property type="term" value="P:phosphorelay signal transduction system"/>
    <property type="evidence" value="ECO:0007669"/>
    <property type="project" value="UniProtKB-KW"/>
</dbReference>
<accession>A0A7C3V6B1</accession>
<protein>
    <submittedName>
        <fullName evidence="5">Response regulator</fullName>
    </submittedName>
</protein>
<dbReference type="InterPro" id="IPR011006">
    <property type="entry name" value="CheY-like_superfamily"/>
</dbReference>
<evidence type="ECO:0000256" key="1">
    <source>
        <dbReference type="ARBA" id="ARBA00022553"/>
    </source>
</evidence>
<dbReference type="AlphaFoldDB" id="A0A7C3V6B1"/>
<feature type="modified residue" description="4-aspartylphosphate" evidence="3">
    <location>
        <position position="53"/>
    </location>
</feature>
<comment type="caution">
    <text evidence="5">The sequence shown here is derived from an EMBL/GenBank/DDBJ whole genome shotgun (WGS) entry which is preliminary data.</text>
</comment>
<feature type="domain" description="Response regulatory" evidence="4">
    <location>
        <begin position="4"/>
        <end position="118"/>
    </location>
</feature>
<dbReference type="SUPFAM" id="SSF52172">
    <property type="entry name" value="CheY-like"/>
    <property type="match status" value="1"/>
</dbReference>
<dbReference type="Gene3D" id="3.40.50.2300">
    <property type="match status" value="1"/>
</dbReference>
<gene>
    <name evidence="5" type="ORF">ENW96_02875</name>
</gene>
<dbReference type="CDD" id="cd00156">
    <property type="entry name" value="REC"/>
    <property type="match status" value="1"/>
</dbReference>
<evidence type="ECO:0000259" key="4">
    <source>
        <dbReference type="PROSITE" id="PS50110"/>
    </source>
</evidence>
<dbReference type="EMBL" id="DTMF01000073">
    <property type="protein sequence ID" value="HGF33319.1"/>
    <property type="molecule type" value="Genomic_DNA"/>
</dbReference>
<evidence type="ECO:0000256" key="2">
    <source>
        <dbReference type="ARBA" id="ARBA00023012"/>
    </source>
</evidence>
<evidence type="ECO:0000313" key="5">
    <source>
        <dbReference type="EMBL" id="HGF33319.1"/>
    </source>
</evidence>
<dbReference type="InterPro" id="IPR001789">
    <property type="entry name" value="Sig_transdc_resp-reg_receiver"/>
</dbReference>
<dbReference type="Pfam" id="PF00072">
    <property type="entry name" value="Response_reg"/>
    <property type="match status" value="1"/>
</dbReference>
<dbReference type="PANTHER" id="PTHR44591:SF14">
    <property type="entry name" value="PROTEIN PILG"/>
    <property type="match status" value="1"/>
</dbReference>
<sequence length="123" mass="13767">METWILVIDDDPGTREALADILVRAGYQVSAWADDEPLRESVLDRVYRVAVVDFHLPAADGLKVAARLKLLQPDCRVILISSEIPGVSERPQMMDVVDRFLAKPFSKDVILETVAQLCHPVTR</sequence>
<evidence type="ECO:0000256" key="3">
    <source>
        <dbReference type="PROSITE-ProRule" id="PRU00169"/>
    </source>
</evidence>
<keyword evidence="1 3" id="KW-0597">Phosphoprotein</keyword>
<dbReference type="SMART" id="SM00448">
    <property type="entry name" value="REC"/>
    <property type="match status" value="1"/>
</dbReference>
<dbReference type="PANTHER" id="PTHR44591">
    <property type="entry name" value="STRESS RESPONSE REGULATOR PROTEIN 1"/>
    <property type="match status" value="1"/>
</dbReference>
<dbReference type="PROSITE" id="PS50110">
    <property type="entry name" value="RESPONSE_REGULATORY"/>
    <property type="match status" value="1"/>
</dbReference>
<dbReference type="InterPro" id="IPR050595">
    <property type="entry name" value="Bact_response_regulator"/>
</dbReference>
<proteinExistence type="predicted"/>
<reference evidence="5" key="1">
    <citation type="journal article" date="2020" name="mSystems">
        <title>Genome- and Community-Level Interaction Insights into Carbon Utilization and Element Cycling Functions of Hydrothermarchaeota in Hydrothermal Sediment.</title>
        <authorList>
            <person name="Zhou Z."/>
            <person name="Liu Y."/>
            <person name="Xu W."/>
            <person name="Pan J."/>
            <person name="Luo Z.H."/>
            <person name="Li M."/>
        </authorList>
    </citation>
    <scope>NUCLEOTIDE SEQUENCE [LARGE SCALE GENOMIC DNA]</scope>
    <source>
        <strain evidence="5">SpSt-897</strain>
    </source>
</reference>